<dbReference type="STRING" id="65393.PCC7424_3700"/>
<evidence type="ECO:0000313" key="2">
    <source>
        <dbReference type="EMBL" id="ACK72081.1"/>
    </source>
</evidence>
<dbReference type="OrthoDB" id="9911098at2"/>
<dbReference type="EMBL" id="CP001291">
    <property type="protein sequence ID" value="ACK72081.1"/>
    <property type="molecule type" value="Genomic_DNA"/>
</dbReference>
<keyword evidence="1" id="KW-0812">Transmembrane</keyword>
<evidence type="ECO:0000313" key="3">
    <source>
        <dbReference type="Proteomes" id="UP000002384"/>
    </source>
</evidence>
<dbReference type="KEGG" id="cyc:PCC7424_3700"/>
<keyword evidence="1" id="KW-0472">Membrane</keyword>
<feature type="transmembrane region" description="Helical" evidence="1">
    <location>
        <begin position="40"/>
        <end position="64"/>
    </location>
</feature>
<sequence length="66" mass="7948">MIILLFATAILVIVSGWFFTLVFLRMPVYIFHAFDWLFTWTYIFTQIGHWLTLAVFVVILSWFLKE</sequence>
<dbReference type="AlphaFoldDB" id="B7KHY4"/>
<organism evidence="2 3">
    <name type="scientific">Gloeothece citriformis (strain PCC 7424)</name>
    <name type="common">Cyanothece sp. (strain PCC 7424)</name>
    <dbReference type="NCBI Taxonomy" id="65393"/>
    <lineage>
        <taxon>Bacteria</taxon>
        <taxon>Bacillati</taxon>
        <taxon>Cyanobacteriota</taxon>
        <taxon>Cyanophyceae</taxon>
        <taxon>Oscillatoriophycideae</taxon>
        <taxon>Chroococcales</taxon>
        <taxon>Aphanothecaceae</taxon>
        <taxon>Gloeothece</taxon>
        <taxon>Gloeothece citriformis</taxon>
    </lineage>
</organism>
<name>B7KHY4_GLOC7</name>
<keyword evidence="3" id="KW-1185">Reference proteome</keyword>
<dbReference type="Proteomes" id="UP000002384">
    <property type="component" value="Chromosome"/>
</dbReference>
<keyword evidence="1" id="KW-1133">Transmembrane helix</keyword>
<accession>B7KHY4</accession>
<gene>
    <name evidence="2" type="ordered locus">PCC7424_3700</name>
</gene>
<proteinExistence type="predicted"/>
<reference evidence="3" key="1">
    <citation type="journal article" date="2011" name="MBio">
        <title>Novel metabolic attributes of the genus Cyanothece, comprising a group of unicellular nitrogen-fixing Cyanobacteria.</title>
        <authorList>
            <person name="Bandyopadhyay A."/>
            <person name="Elvitigala T."/>
            <person name="Welsh E."/>
            <person name="Stockel J."/>
            <person name="Liberton M."/>
            <person name="Min H."/>
            <person name="Sherman L.A."/>
            <person name="Pakrasi H.B."/>
        </authorList>
    </citation>
    <scope>NUCLEOTIDE SEQUENCE [LARGE SCALE GENOMIC DNA]</scope>
    <source>
        <strain evidence="3">PCC 7424</strain>
    </source>
</reference>
<protein>
    <submittedName>
        <fullName evidence="2">Uncharacterized protein</fullName>
    </submittedName>
</protein>
<dbReference type="HOGENOM" id="CLU_2823937_0_0_3"/>
<dbReference type="RefSeq" id="WP_015955674.1">
    <property type="nucleotide sequence ID" value="NC_011729.1"/>
</dbReference>
<evidence type="ECO:0000256" key="1">
    <source>
        <dbReference type="SAM" id="Phobius"/>
    </source>
</evidence>
<dbReference type="eggNOG" id="ENOG5032HFA">
    <property type="taxonomic scope" value="Bacteria"/>
</dbReference>